<keyword evidence="1" id="KW-0418">Kinase</keyword>
<evidence type="ECO:0000313" key="4">
    <source>
        <dbReference type="Proteomes" id="UP001183226"/>
    </source>
</evidence>
<evidence type="ECO:0000256" key="1">
    <source>
        <dbReference type="ARBA" id="ARBA00022527"/>
    </source>
</evidence>
<dbReference type="Proteomes" id="UP001183226">
    <property type="component" value="Unassembled WGS sequence"/>
</dbReference>
<proteinExistence type="predicted"/>
<dbReference type="EMBL" id="JAVREK010000022">
    <property type="protein sequence ID" value="MDT0304236.1"/>
    <property type="molecule type" value="Genomic_DNA"/>
</dbReference>
<keyword evidence="1" id="KW-0808">Transferase</keyword>
<dbReference type="PANTHER" id="PTHR35526">
    <property type="entry name" value="ANTI-SIGMA-F FACTOR RSBW-RELATED"/>
    <property type="match status" value="1"/>
</dbReference>
<keyword evidence="3" id="KW-0547">Nucleotide-binding</keyword>
<dbReference type="GO" id="GO:0005524">
    <property type="term" value="F:ATP binding"/>
    <property type="evidence" value="ECO:0007669"/>
    <property type="project" value="UniProtKB-KW"/>
</dbReference>
<organism evidence="3 4">
    <name type="scientific">Streptomonospora wellingtoniae</name>
    <dbReference type="NCBI Taxonomy" id="3075544"/>
    <lineage>
        <taxon>Bacteria</taxon>
        <taxon>Bacillati</taxon>
        <taxon>Actinomycetota</taxon>
        <taxon>Actinomycetes</taxon>
        <taxon>Streptosporangiales</taxon>
        <taxon>Nocardiopsidaceae</taxon>
        <taxon>Streptomonospora</taxon>
    </lineage>
</organism>
<dbReference type="InterPro" id="IPR003594">
    <property type="entry name" value="HATPase_dom"/>
</dbReference>
<dbReference type="CDD" id="cd16936">
    <property type="entry name" value="HATPase_RsbW-like"/>
    <property type="match status" value="1"/>
</dbReference>
<dbReference type="InterPro" id="IPR050267">
    <property type="entry name" value="Anti-sigma-factor_SerPK"/>
</dbReference>
<dbReference type="RefSeq" id="WP_311546729.1">
    <property type="nucleotide sequence ID" value="NZ_JAVREK010000022.1"/>
</dbReference>
<feature type="domain" description="Histidine kinase/HSP90-like ATPase" evidence="2">
    <location>
        <begin position="20"/>
        <end position="121"/>
    </location>
</feature>
<gene>
    <name evidence="3" type="ORF">RM446_19125</name>
</gene>
<keyword evidence="4" id="KW-1185">Reference proteome</keyword>
<reference evidence="4" key="1">
    <citation type="submission" date="2023-07" db="EMBL/GenBank/DDBJ databases">
        <title>30 novel species of actinomycetes from the DSMZ collection.</title>
        <authorList>
            <person name="Nouioui I."/>
        </authorList>
    </citation>
    <scope>NUCLEOTIDE SEQUENCE [LARGE SCALE GENOMIC DNA]</scope>
    <source>
        <strain evidence="4">DSM 45055</strain>
    </source>
</reference>
<accession>A0ABU2KY51</accession>
<evidence type="ECO:0000259" key="2">
    <source>
        <dbReference type="Pfam" id="PF13581"/>
    </source>
</evidence>
<dbReference type="Pfam" id="PF13581">
    <property type="entry name" value="HATPase_c_2"/>
    <property type="match status" value="1"/>
</dbReference>
<protein>
    <submittedName>
        <fullName evidence="3">ATP-binding protein</fullName>
    </submittedName>
</protein>
<keyword evidence="3" id="KW-0067">ATP-binding</keyword>
<name>A0ABU2KY51_9ACTN</name>
<sequence>MTLHPNDADRPRVAACRWFPGSPSAVRDVRRFITNRLQDCPAADDAVLIASELATNAIQHTESGTWTTGFLVMLEHTADEGALITVHDAGTAARTPYLAESNPNTEHGRGLSLVNAIAKSWGSQGGPAERMTWCVVQCRNRSGAPVEMFSTHD</sequence>
<comment type="caution">
    <text evidence="3">The sequence shown here is derived from an EMBL/GenBank/DDBJ whole genome shotgun (WGS) entry which is preliminary data.</text>
</comment>
<dbReference type="Gene3D" id="3.30.565.10">
    <property type="entry name" value="Histidine kinase-like ATPase, C-terminal domain"/>
    <property type="match status" value="1"/>
</dbReference>
<dbReference type="SUPFAM" id="SSF55874">
    <property type="entry name" value="ATPase domain of HSP90 chaperone/DNA topoisomerase II/histidine kinase"/>
    <property type="match status" value="1"/>
</dbReference>
<evidence type="ECO:0000313" key="3">
    <source>
        <dbReference type="EMBL" id="MDT0304236.1"/>
    </source>
</evidence>
<dbReference type="PANTHER" id="PTHR35526:SF3">
    <property type="entry name" value="ANTI-SIGMA-F FACTOR RSBW"/>
    <property type="match status" value="1"/>
</dbReference>
<dbReference type="InterPro" id="IPR036890">
    <property type="entry name" value="HATPase_C_sf"/>
</dbReference>
<keyword evidence="1" id="KW-0723">Serine/threonine-protein kinase</keyword>